<comment type="caution">
    <text evidence="3">The sequence shown here is derived from an EMBL/GenBank/DDBJ whole genome shotgun (WGS) entry which is preliminary data.</text>
</comment>
<dbReference type="STRING" id="400727.A0A2T7PAD5"/>
<dbReference type="OrthoDB" id="10019906at2759"/>
<feature type="transmembrane region" description="Helical" evidence="2">
    <location>
        <begin position="61"/>
        <end position="82"/>
    </location>
</feature>
<keyword evidence="2" id="KW-0472">Membrane</keyword>
<keyword evidence="2" id="KW-1133">Transmembrane helix</keyword>
<name>A0A2T7PAD5_POMCA</name>
<protein>
    <recommendedName>
        <fullName evidence="5">Transmembrane protein</fullName>
    </recommendedName>
</protein>
<dbReference type="AlphaFoldDB" id="A0A2T7PAD5"/>
<evidence type="ECO:0000256" key="2">
    <source>
        <dbReference type="SAM" id="Phobius"/>
    </source>
</evidence>
<evidence type="ECO:0000313" key="3">
    <source>
        <dbReference type="EMBL" id="PVD30372.1"/>
    </source>
</evidence>
<evidence type="ECO:0000256" key="1">
    <source>
        <dbReference type="SAM" id="MobiDB-lite"/>
    </source>
</evidence>
<dbReference type="Proteomes" id="UP000245119">
    <property type="component" value="Linkage Group LG5"/>
</dbReference>
<keyword evidence="4" id="KW-1185">Reference proteome</keyword>
<feature type="compositionally biased region" description="Polar residues" evidence="1">
    <location>
        <begin position="241"/>
        <end position="251"/>
    </location>
</feature>
<evidence type="ECO:0008006" key="5">
    <source>
        <dbReference type="Google" id="ProtNLM"/>
    </source>
</evidence>
<accession>A0A2T7PAD5</accession>
<feature type="compositionally biased region" description="Basic and acidic residues" evidence="1">
    <location>
        <begin position="224"/>
        <end position="233"/>
    </location>
</feature>
<sequence length="251" mass="28203">MRFRASSDENSILPQSIRYQSTDWNQTMESQDLELLQSFDSSFMPPDECGNQRCLDLFPDFLFTVVTPVAVVVFLLFVLSIICAAPSAEHVAQTYKLVKTGGFAFFYLLRKLSESEDVLASYDAVRRASATVRHISHANNTPLLSSRSGSMTLVRDQRLRRGFRPRDSCHSAPGTLQRHHRNRDSTGWQNSLPTPPPPPAYGGPPAYPLDDDDAFLGPDIPLQDFHEADVRHAEGHRRQRPYSTSDGYMTG</sequence>
<feature type="region of interest" description="Disordered" evidence="1">
    <location>
        <begin position="162"/>
        <end position="251"/>
    </location>
</feature>
<organism evidence="3 4">
    <name type="scientific">Pomacea canaliculata</name>
    <name type="common">Golden apple snail</name>
    <dbReference type="NCBI Taxonomy" id="400727"/>
    <lineage>
        <taxon>Eukaryota</taxon>
        <taxon>Metazoa</taxon>
        <taxon>Spiralia</taxon>
        <taxon>Lophotrochozoa</taxon>
        <taxon>Mollusca</taxon>
        <taxon>Gastropoda</taxon>
        <taxon>Caenogastropoda</taxon>
        <taxon>Architaenioglossa</taxon>
        <taxon>Ampullarioidea</taxon>
        <taxon>Ampullariidae</taxon>
        <taxon>Pomacea</taxon>
    </lineage>
</organism>
<feature type="compositionally biased region" description="Pro residues" evidence="1">
    <location>
        <begin position="193"/>
        <end position="207"/>
    </location>
</feature>
<reference evidence="3 4" key="1">
    <citation type="submission" date="2018-04" db="EMBL/GenBank/DDBJ databases">
        <title>The genome of golden apple snail Pomacea canaliculata provides insight into stress tolerance and invasive adaptation.</title>
        <authorList>
            <person name="Liu C."/>
            <person name="Liu B."/>
            <person name="Ren Y."/>
            <person name="Zhang Y."/>
            <person name="Wang H."/>
            <person name="Li S."/>
            <person name="Jiang F."/>
            <person name="Yin L."/>
            <person name="Zhang G."/>
            <person name="Qian W."/>
            <person name="Fan W."/>
        </authorList>
    </citation>
    <scope>NUCLEOTIDE SEQUENCE [LARGE SCALE GENOMIC DNA]</scope>
    <source>
        <strain evidence="3">SZHN2017</strain>
        <tissue evidence="3">Muscle</tissue>
    </source>
</reference>
<gene>
    <name evidence="3" type="ORF">C0Q70_09637</name>
</gene>
<keyword evidence="2" id="KW-0812">Transmembrane</keyword>
<evidence type="ECO:0000313" key="4">
    <source>
        <dbReference type="Proteomes" id="UP000245119"/>
    </source>
</evidence>
<dbReference type="EMBL" id="PZQS01000005">
    <property type="protein sequence ID" value="PVD30372.1"/>
    <property type="molecule type" value="Genomic_DNA"/>
</dbReference>
<proteinExistence type="predicted"/>